<comment type="caution">
    <text evidence="9">The sequence shown here is derived from an EMBL/GenBank/DDBJ whole genome shotgun (WGS) entry which is preliminary data.</text>
</comment>
<accession>A0A9D1LSC8</accession>
<evidence type="ECO:0000256" key="4">
    <source>
        <dbReference type="ARBA" id="ARBA00022692"/>
    </source>
</evidence>
<proteinExistence type="inferred from homology"/>
<evidence type="ECO:0000256" key="2">
    <source>
        <dbReference type="ARBA" id="ARBA00006448"/>
    </source>
</evidence>
<gene>
    <name evidence="9" type="ORF">IAC59_08030</name>
</gene>
<dbReference type="EMBL" id="DVNK01000050">
    <property type="protein sequence ID" value="HIU47193.1"/>
    <property type="molecule type" value="Genomic_DNA"/>
</dbReference>
<protein>
    <submittedName>
        <fullName evidence="9">DUF421 domain-containing protein</fullName>
    </submittedName>
</protein>
<comment type="similarity">
    <text evidence="2">Belongs to the UPF0702 family.</text>
</comment>
<keyword evidence="6 7" id="KW-0472">Membrane</keyword>
<keyword evidence="3" id="KW-1003">Cell membrane</keyword>
<organism evidence="9 10">
    <name type="scientific">Candidatus Fimadaptatus faecigallinarum</name>
    <dbReference type="NCBI Taxonomy" id="2840814"/>
    <lineage>
        <taxon>Bacteria</taxon>
        <taxon>Bacillati</taxon>
        <taxon>Bacillota</taxon>
        <taxon>Clostridia</taxon>
        <taxon>Eubacteriales</taxon>
        <taxon>Candidatus Fimadaptatus</taxon>
    </lineage>
</organism>
<dbReference type="PANTHER" id="PTHR34582:SF6">
    <property type="entry name" value="UPF0702 TRANSMEMBRANE PROTEIN YCAP"/>
    <property type="match status" value="1"/>
</dbReference>
<evidence type="ECO:0000256" key="5">
    <source>
        <dbReference type="ARBA" id="ARBA00022989"/>
    </source>
</evidence>
<dbReference type="AlphaFoldDB" id="A0A9D1LSC8"/>
<evidence type="ECO:0000313" key="9">
    <source>
        <dbReference type="EMBL" id="HIU47193.1"/>
    </source>
</evidence>
<dbReference type="PANTHER" id="PTHR34582">
    <property type="entry name" value="UPF0702 TRANSMEMBRANE PROTEIN YCAP"/>
    <property type="match status" value="1"/>
</dbReference>
<evidence type="ECO:0000259" key="8">
    <source>
        <dbReference type="Pfam" id="PF04239"/>
    </source>
</evidence>
<dbReference type="InterPro" id="IPR007353">
    <property type="entry name" value="DUF421"/>
</dbReference>
<dbReference type="Gene3D" id="3.30.240.20">
    <property type="entry name" value="bsu07140 like domains"/>
    <property type="match status" value="2"/>
</dbReference>
<evidence type="ECO:0000256" key="3">
    <source>
        <dbReference type="ARBA" id="ARBA00022475"/>
    </source>
</evidence>
<feature type="domain" description="YetF C-terminal" evidence="8">
    <location>
        <begin position="80"/>
        <end position="209"/>
    </location>
</feature>
<evidence type="ECO:0000256" key="7">
    <source>
        <dbReference type="SAM" id="Phobius"/>
    </source>
</evidence>
<dbReference type="Proteomes" id="UP000824123">
    <property type="component" value="Unassembled WGS sequence"/>
</dbReference>
<keyword evidence="5 7" id="KW-1133">Transmembrane helix</keyword>
<feature type="transmembrane region" description="Helical" evidence="7">
    <location>
        <begin position="56"/>
        <end position="78"/>
    </location>
</feature>
<sequence length="237" mass="26524">MLMVFTRATVMYVVVMITMRLMGKRMIGQLQPFELAIAMLMADLAAAPLSDIGIPLLYGVVPMLALLLAHSVITVLSYRFGWMRRLVSGRPAVVIRDGKVDHDELVRQCYSLGDLMESLRVSGQMDISQVGEAILETNGQLSAFPNSDNRPPNTHEMNVHPGPEGVPLVLMLDGQPDRENLKLLNRDTRWLFAQLDALNLAPECTLLCTLDRQGRLYAQDYAGNRYRAQPLSREDMP</sequence>
<evidence type="ECO:0000256" key="1">
    <source>
        <dbReference type="ARBA" id="ARBA00004651"/>
    </source>
</evidence>
<evidence type="ECO:0000256" key="6">
    <source>
        <dbReference type="ARBA" id="ARBA00023136"/>
    </source>
</evidence>
<name>A0A9D1LSC8_9FIRM</name>
<reference evidence="9" key="2">
    <citation type="journal article" date="2021" name="PeerJ">
        <title>Extensive microbial diversity within the chicken gut microbiome revealed by metagenomics and culture.</title>
        <authorList>
            <person name="Gilroy R."/>
            <person name="Ravi A."/>
            <person name="Getino M."/>
            <person name="Pursley I."/>
            <person name="Horton D.L."/>
            <person name="Alikhan N.F."/>
            <person name="Baker D."/>
            <person name="Gharbi K."/>
            <person name="Hall N."/>
            <person name="Watson M."/>
            <person name="Adriaenssens E.M."/>
            <person name="Foster-Nyarko E."/>
            <person name="Jarju S."/>
            <person name="Secka A."/>
            <person name="Antonio M."/>
            <person name="Oren A."/>
            <person name="Chaudhuri R.R."/>
            <person name="La Ragione R."/>
            <person name="Hildebrand F."/>
            <person name="Pallen M.J."/>
        </authorList>
    </citation>
    <scope>NUCLEOTIDE SEQUENCE</scope>
    <source>
        <strain evidence="9">ChiSxjej2B14-8506</strain>
    </source>
</reference>
<reference evidence="9" key="1">
    <citation type="submission" date="2020-10" db="EMBL/GenBank/DDBJ databases">
        <authorList>
            <person name="Gilroy R."/>
        </authorList>
    </citation>
    <scope>NUCLEOTIDE SEQUENCE</scope>
    <source>
        <strain evidence="9">ChiSxjej2B14-8506</strain>
    </source>
</reference>
<evidence type="ECO:0000313" key="10">
    <source>
        <dbReference type="Proteomes" id="UP000824123"/>
    </source>
</evidence>
<keyword evidence="4 7" id="KW-0812">Transmembrane</keyword>
<comment type="subcellular location">
    <subcellularLocation>
        <location evidence="1">Cell membrane</location>
        <topology evidence="1">Multi-pass membrane protein</topology>
    </subcellularLocation>
</comment>
<dbReference type="Pfam" id="PF04239">
    <property type="entry name" value="DUF421"/>
    <property type="match status" value="1"/>
</dbReference>
<dbReference type="GO" id="GO:0005886">
    <property type="term" value="C:plasma membrane"/>
    <property type="evidence" value="ECO:0007669"/>
    <property type="project" value="UniProtKB-SubCell"/>
</dbReference>
<dbReference type="InterPro" id="IPR023090">
    <property type="entry name" value="UPF0702_alpha/beta_dom_sf"/>
</dbReference>